<keyword evidence="1" id="KW-0732">Signal</keyword>
<dbReference type="EMBL" id="VTFR01000014">
    <property type="protein sequence ID" value="TYT29273.1"/>
    <property type="molecule type" value="Genomic_DNA"/>
</dbReference>
<organism evidence="2 3">
    <name type="scientific">Lelliottia nimipressuralis</name>
    <dbReference type="NCBI Taxonomy" id="69220"/>
    <lineage>
        <taxon>Bacteria</taxon>
        <taxon>Pseudomonadati</taxon>
        <taxon>Pseudomonadota</taxon>
        <taxon>Gammaproteobacteria</taxon>
        <taxon>Enterobacterales</taxon>
        <taxon>Enterobacteriaceae</taxon>
        <taxon>Lelliottia</taxon>
    </lineage>
</organism>
<evidence type="ECO:0000313" key="3">
    <source>
        <dbReference type="Proteomes" id="UP000323910"/>
    </source>
</evidence>
<reference evidence="2 3" key="1">
    <citation type="submission" date="2019-08" db="EMBL/GenBank/DDBJ databases">
        <title>The draft genome of Lelliottia nimipressuralis strain CICC 24156.</title>
        <authorList>
            <person name="Wu W."/>
            <person name="Feng Y."/>
            <person name="Zong Z."/>
        </authorList>
    </citation>
    <scope>NUCLEOTIDE SEQUENCE [LARGE SCALE GENOMIC DNA]</scope>
    <source>
        <strain evidence="2 3">CICC 24156</strain>
    </source>
</reference>
<protein>
    <recommendedName>
        <fullName evidence="4">Lipoprotein</fullName>
    </recommendedName>
</protein>
<feature type="chain" id="PRO_5045425015" description="Lipoprotein" evidence="1">
    <location>
        <begin position="24"/>
        <end position="137"/>
    </location>
</feature>
<gene>
    <name evidence="2" type="ORF">FZO59_21055</name>
</gene>
<sequence>MTMQSKLLIVGITVFLSACSAKSSLSTNGSKAQQDYISKKSELYTNGVTVPSTSNPCVDQFTFLKGTSIDEYNNYSRSYTKLGDGFRFLNINKKIMNPDAKEVYSMKLEVKLDTLCSKLEYSGYRVVKERIKIIADI</sequence>
<accession>A0ABY3NXC1</accession>
<evidence type="ECO:0000313" key="2">
    <source>
        <dbReference type="EMBL" id="TYT29273.1"/>
    </source>
</evidence>
<keyword evidence="3" id="KW-1185">Reference proteome</keyword>
<proteinExistence type="predicted"/>
<comment type="caution">
    <text evidence="2">The sequence shown here is derived from an EMBL/GenBank/DDBJ whole genome shotgun (WGS) entry which is preliminary data.</text>
</comment>
<dbReference type="Proteomes" id="UP000323910">
    <property type="component" value="Unassembled WGS sequence"/>
</dbReference>
<dbReference type="RefSeq" id="WP_129036194.1">
    <property type="nucleotide sequence ID" value="NZ_SDDX01000027.1"/>
</dbReference>
<dbReference type="PROSITE" id="PS51257">
    <property type="entry name" value="PROKAR_LIPOPROTEIN"/>
    <property type="match status" value="1"/>
</dbReference>
<name>A0ABY3NXC1_9ENTR</name>
<evidence type="ECO:0000256" key="1">
    <source>
        <dbReference type="SAM" id="SignalP"/>
    </source>
</evidence>
<evidence type="ECO:0008006" key="4">
    <source>
        <dbReference type="Google" id="ProtNLM"/>
    </source>
</evidence>
<feature type="signal peptide" evidence="1">
    <location>
        <begin position="1"/>
        <end position="23"/>
    </location>
</feature>